<feature type="transmembrane region" description="Helical" evidence="8">
    <location>
        <begin position="340"/>
        <end position="358"/>
    </location>
</feature>
<dbReference type="InterPro" id="IPR013525">
    <property type="entry name" value="ABC2_TM"/>
</dbReference>
<keyword evidence="11" id="KW-1185">Reference proteome</keyword>
<keyword evidence="5 8" id="KW-0812">Transmembrane</keyword>
<dbReference type="InterPro" id="IPR047817">
    <property type="entry name" value="ABC2_TM_bact-type"/>
</dbReference>
<evidence type="ECO:0000256" key="1">
    <source>
        <dbReference type="ARBA" id="ARBA00004651"/>
    </source>
</evidence>
<dbReference type="AlphaFoldDB" id="A0AA48GRR5"/>
<feature type="transmembrane region" description="Helical" evidence="8">
    <location>
        <begin position="252"/>
        <end position="274"/>
    </location>
</feature>
<evidence type="ECO:0000259" key="9">
    <source>
        <dbReference type="PROSITE" id="PS51012"/>
    </source>
</evidence>
<evidence type="ECO:0000256" key="7">
    <source>
        <dbReference type="ARBA" id="ARBA00023136"/>
    </source>
</evidence>
<organism evidence="10 11">
    <name type="scientific">Mesoterricola sediminis</name>
    <dbReference type="NCBI Taxonomy" id="2927980"/>
    <lineage>
        <taxon>Bacteria</taxon>
        <taxon>Pseudomonadati</taxon>
        <taxon>Acidobacteriota</taxon>
        <taxon>Holophagae</taxon>
        <taxon>Holophagales</taxon>
        <taxon>Holophagaceae</taxon>
        <taxon>Mesoterricola</taxon>
    </lineage>
</organism>
<feature type="transmembrane region" description="Helical" evidence="8">
    <location>
        <begin position="223"/>
        <end position="246"/>
    </location>
</feature>
<accession>A0AA48GRR5</accession>
<evidence type="ECO:0000256" key="5">
    <source>
        <dbReference type="ARBA" id="ARBA00022692"/>
    </source>
</evidence>
<evidence type="ECO:0000313" key="10">
    <source>
        <dbReference type="EMBL" id="BDU78056.1"/>
    </source>
</evidence>
<keyword evidence="6 8" id="KW-1133">Transmembrane helix</keyword>
<evidence type="ECO:0000313" key="11">
    <source>
        <dbReference type="Proteomes" id="UP001228113"/>
    </source>
</evidence>
<dbReference type="InterPro" id="IPR051449">
    <property type="entry name" value="ABC-2_transporter_component"/>
</dbReference>
<reference evidence="10" key="1">
    <citation type="journal article" date="2023" name="Int. J. Syst. Evol. Microbiol.">
        <title>Mesoterricola silvestris gen. nov., sp. nov., Mesoterricola sediminis sp. nov., Geothrix oryzae sp. nov., Geothrix edaphica sp. nov., Geothrix rubra sp. nov., and Geothrix limicola sp. nov., six novel members of Acidobacteriota isolated from soils.</title>
        <authorList>
            <person name="Itoh H."/>
            <person name="Sugisawa Y."/>
            <person name="Mise K."/>
            <person name="Xu Z."/>
            <person name="Kuniyasu M."/>
            <person name="Ushijima N."/>
            <person name="Kawano K."/>
            <person name="Kobayashi E."/>
            <person name="Shiratori Y."/>
            <person name="Masuda Y."/>
            <person name="Senoo K."/>
        </authorList>
    </citation>
    <scope>NUCLEOTIDE SEQUENCE</scope>
    <source>
        <strain evidence="10">W786</strain>
    </source>
</reference>
<sequence>MRIPGVSPRRLFALCRKESFQIVRDPSSILIAFVLPVILLFLYGFGINLDMDHVPVAVLRLDDGPAAVRFEQALSGSPAFAVHRVGSRAELMGELGRGDARGAVVIPNDFSARVLQGRGGALQVLTDGAEPNTANFVSSYVQGAFDRWRGGGGAGPEVRQRAWFNPDTVSRNFLVPGSIAVVMTIIGALLTSLVVAREWERGTMEALLATPVTKAELLLSKIIPYYVLGMAAMALCTAVAVFLLGVPFNGSILALGGITTLFLGCALGFGLFLSTVLPTQFNAAQASLVAGFLPAMMLSGFVFEISSMPVVLRAITRIVPARYFTRALSTLFQAGTLPEVLVPNALALAALTVFWLGITARKTRRTLD</sequence>
<keyword evidence="4" id="KW-1003">Cell membrane</keyword>
<feature type="domain" description="ABC transmembrane type-2" evidence="9">
    <location>
        <begin position="122"/>
        <end position="366"/>
    </location>
</feature>
<dbReference type="Proteomes" id="UP001228113">
    <property type="component" value="Chromosome"/>
</dbReference>
<proteinExistence type="inferred from homology"/>
<dbReference type="KEGG" id="msea:METESE_30140"/>
<evidence type="ECO:0000256" key="4">
    <source>
        <dbReference type="ARBA" id="ARBA00022475"/>
    </source>
</evidence>
<keyword evidence="3" id="KW-0813">Transport</keyword>
<evidence type="ECO:0000256" key="6">
    <source>
        <dbReference type="ARBA" id="ARBA00022989"/>
    </source>
</evidence>
<feature type="transmembrane region" description="Helical" evidence="8">
    <location>
        <begin position="173"/>
        <end position="196"/>
    </location>
</feature>
<dbReference type="EMBL" id="AP027081">
    <property type="protein sequence ID" value="BDU78056.1"/>
    <property type="molecule type" value="Genomic_DNA"/>
</dbReference>
<keyword evidence="7 8" id="KW-0472">Membrane</keyword>
<dbReference type="GO" id="GO:0005886">
    <property type="term" value="C:plasma membrane"/>
    <property type="evidence" value="ECO:0007669"/>
    <property type="project" value="UniProtKB-SubCell"/>
</dbReference>
<dbReference type="PANTHER" id="PTHR30294">
    <property type="entry name" value="MEMBRANE COMPONENT OF ABC TRANSPORTER YHHJ-RELATED"/>
    <property type="match status" value="1"/>
</dbReference>
<dbReference type="Gene3D" id="3.40.1710.10">
    <property type="entry name" value="abc type-2 transporter like domain"/>
    <property type="match status" value="1"/>
</dbReference>
<protein>
    <submittedName>
        <fullName evidence="10">Membrane protein</fullName>
    </submittedName>
</protein>
<evidence type="ECO:0000256" key="3">
    <source>
        <dbReference type="ARBA" id="ARBA00022448"/>
    </source>
</evidence>
<dbReference type="PANTHER" id="PTHR30294:SF29">
    <property type="entry name" value="MULTIDRUG ABC TRANSPORTER PERMEASE YBHS-RELATED"/>
    <property type="match status" value="1"/>
</dbReference>
<dbReference type="RefSeq" id="WP_243335819.1">
    <property type="nucleotide sequence ID" value="NZ_AP027081.1"/>
</dbReference>
<gene>
    <name evidence="10" type="ORF">METESE_30140</name>
</gene>
<evidence type="ECO:0000256" key="2">
    <source>
        <dbReference type="ARBA" id="ARBA00007783"/>
    </source>
</evidence>
<dbReference type="GO" id="GO:0140359">
    <property type="term" value="F:ABC-type transporter activity"/>
    <property type="evidence" value="ECO:0007669"/>
    <property type="project" value="InterPro"/>
</dbReference>
<name>A0AA48GRR5_9BACT</name>
<feature type="transmembrane region" description="Helical" evidence="8">
    <location>
        <begin position="29"/>
        <end position="49"/>
    </location>
</feature>
<evidence type="ECO:0000256" key="8">
    <source>
        <dbReference type="SAM" id="Phobius"/>
    </source>
</evidence>
<dbReference type="PROSITE" id="PS51012">
    <property type="entry name" value="ABC_TM2"/>
    <property type="match status" value="1"/>
</dbReference>
<comment type="similarity">
    <text evidence="2">Belongs to the ABC-2 integral membrane protein family.</text>
</comment>
<dbReference type="Pfam" id="PF12698">
    <property type="entry name" value="ABC2_membrane_3"/>
    <property type="match status" value="1"/>
</dbReference>
<comment type="subcellular location">
    <subcellularLocation>
        <location evidence="1">Cell membrane</location>
        <topology evidence="1">Multi-pass membrane protein</topology>
    </subcellularLocation>
</comment>
<feature type="transmembrane region" description="Helical" evidence="8">
    <location>
        <begin position="286"/>
        <end position="303"/>
    </location>
</feature>